<keyword evidence="4" id="KW-1185">Reference proteome</keyword>
<feature type="domain" description="AAA" evidence="2">
    <location>
        <begin position="131"/>
        <end position="293"/>
    </location>
</feature>
<evidence type="ECO:0000313" key="4">
    <source>
        <dbReference type="Proteomes" id="UP000677016"/>
    </source>
</evidence>
<dbReference type="InterPro" id="IPR050625">
    <property type="entry name" value="ParA/MinD_ATPase"/>
</dbReference>
<evidence type="ECO:0000256" key="1">
    <source>
        <dbReference type="SAM" id="MobiDB-lite"/>
    </source>
</evidence>
<evidence type="ECO:0000259" key="2">
    <source>
        <dbReference type="Pfam" id="PF13614"/>
    </source>
</evidence>
<dbReference type="GO" id="GO:0009898">
    <property type="term" value="C:cytoplasmic side of plasma membrane"/>
    <property type="evidence" value="ECO:0007669"/>
    <property type="project" value="TreeGrafter"/>
</dbReference>
<dbReference type="Pfam" id="PF13614">
    <property type="entry name" value="AAA_31"/>
    <property type="match status" value="1"/>
</dbReference>
<proteinExistence type="predicted"/>
<dbReference type="PANTHER" id="PTHR43384">
    <property type="entry name" value="SEPTUM SITE-DETERMINING PROTEIN MIND HOMOLOG, CHLOROPLASTIC-RELATED"/>
    <property type="match status" value="1"/>
</dbReference>
<dbReference type="Proteomes" id="UP000677016">
    <property type="component" value="Unassembled WGS sequence"/>
</dbReference>
<sequence length="396" mass="42205">MNILWDTDPGATERYRFALGVDTQALDSAAMVARAIHDNPQVEQIVIGSDIPIDRACELSEATRLDRPEIGVILLRSRVDVTTLSQALRAGIREVVASDDHTALAEALRRSRELTSRLIGHASGGSAREGRLITVFSAKGGVGKTTLSTNAATHLAHSGLRTLLVDLDLSFGDVAISLQLVPAQSIYDAVSMSGHLDDEALRGLVVTHEESGLDVLCAPNDPGDADRIPVPTVSEVLKVARRSYDYVIVDTPPSFTEHVLASIDVSDALVLIATLDIPAVKNLRVAIDTLDMIGSPKDSRIIVLNRADAKVGLRPEDVEAAIKTPIAVNIPNSLTVPASVNRGVPIVLDEPKSPVSLSMKELVDSHIRTGRDDEVGSAAAAVGQTSSRKSLFRGRK</sequence>
<dbReference type="GO" id="GO:0051782">
    <property type="term" value="P:negative regulation of cell division"/>
    <property type="evidence" value="ECO:0007669"/>
    <property type="project" value="TreeGrafter"/>
</dbReference>
<reference evidence="3" key="1">
    <citation type="submission" date="2021-04" db="EMBL/GenBank/DDBJ databases">
        <title>Phycicoccus avicenniae sp. nov., a novel endophytic actinomycetes isolated from branch of Avicennia mariana.</title>
        <authorList>
            <person name="Tuo L."/>
        </authorList>
    </citation>
    <scope>NUCLEOTIDE SEQUENCE</scope>
    <source>
        <strain evidence="3">BSK3Z-2</strain>
    </source>
</reference>
<dbReference type="InterPro" id="IPR027417">
    <property type="entry name" value="P-loop_NTPase"/>
</dbReference>
<evidence type="ECO:0000313" key="3">
    <source>
        <dbReference type="EMBL" id="MBR7743908.1"/>
    </source>
</evidence>
<feature type="region of interest" description="Disordered" evidence="1">
    <location>
        <begin position="373"/>
        <end position="396"/>
    </location>
</feature>
<gene>
    <name evidence="3" type="ORF">KC207_11460</name>
</gene>
<dbReference type="SUPFAM" id="SSF52540">
    <property type="entry name" value="P-loop containing nucleoside triphosphate hydrolases"/>
    <property type="match status" value="1"/>
</dbReference>
<dbReference type="PANTHER" id="PTHR43384:SF13">
    <property type="entry name" value="SLR0110 PROTEIN"/>
    <property type="match status" value="1"/>
</dbReference>
<dbReference type="GO" id="GO:0005829">
    <property type="term" value="C:cytosol"/>
    <property type="evidence" value="ECO:0007669"/>
    <property type="project" value="TreeGrafter"/>
</dbReference>
<dbReference type="EMBL" id="JAGSNF010000015">
    <property type="protein sequence ID" value="MBR7743908.1"/>
    <property type="molecule type" value="Genomic_DNA"/>
</dbReference>
<dbReference type="AlphaFoldDB" id="A0A941D8N1"/>
<accession>A0A941D8N1</accession>
<protein>
    <submittedName>
        <fullName evidence="3">AAA family ATPase</fullName>
    </submittedName>
</protein>
<comment type="caution">
    <text evidence="3">The sequence shown here is derived from an EMBL/GenBank/DDBJ whole genome shotgun (WGS) entry which is preliminary data.</text>
</comment>
<name>A0A941D8N1_9MICO</name>
<dbReference type="GO" id="GO:0005524">
    <property type="term" value="F:ATP binding"/>
    <property type="evidence" value="ECO:0007669"/>
    <property type="project" value="TreeGrafter"/>
</dbReference>
<dbReference type="RefSeq" id="WP_211603170.1">
    <property type="nucleotide sequence ID" value="NZ_JAGSNF010000015.1"/>
</dbReference>
<dbReference type="Gene3D" id="3.40.50.300">
    <property type="entry name" value="P-loop containing nucleotide triphosphate hydrolases"/>
    <property type="match status" value="1"/>
</dbReference>
<organism evidence="3 4">
    <name type="scientific">Phycicoccus avicenniae</name>
    <dbReference type="NCBI Taxonomy" id="2828860"/>
    <lineage>
        <taxon>Bacteria</taxon>
        <taxon>Bacillati</taxon>
        <taxon>Actinomycetota</taxon>
        <taxon>Actinomycetes</taxon>
        <taxon>Micrococcales</taxon>
        <taxon>Intrasporangiaceae</taxon>
        <taxon>Phycicoccus</taxon>
    </lineage>
</organism>
<dbReference type="InterPro" id="IPR025669">
    <property type="entry name" value="AAA_dom"/>
</dbReference>
<dbReference type="GO" id="GO:0016887">
    <property type="term" value="F:ATP hydrolysis activity"/>
    <property type="evidence" value="ECO:0007669"/>
    <property type="project" value="TreeGrafter"/>
</dbReference>